<proteinExistence type="predicted"/>
<dbReference type="Pfam" id="PF14312">
    <property type="entry name" value="FG-GAP_2"/>
    <property type="match status" value="2"/>
</dbReference>
<dbReference type="SUPFAM" id="SSF49842">
    <property type="entry name" value="TNF-like"/>
    <property type="match status" value="1"/>
</dbReference>
<dbReference type="Gene3D" id="2.60.120.40">
    <property type="match status" value="1"/>
</dbReference>
<dbReference type="InterPro" id="IPR013517">
    <property type="entry name" value="FG-GAP"/>
</dbReference>
<dbReference type="PROSITE" id="PS50871">
    <property type="entry name" value="C1Q"/>
    <property type="match status" value="1"/>
</dbReference>
<dbReference type="Proteomes" id="UP000232710">
    <property type="component" value="Segment"/>
</dbReference>
<evidence type="ECO:0000259" key="1">
    <source>
        <dbReference type="PROSITE" id="PS50871"/>
    </source>
</evidence>
<gene>
    <name evidence="2" type="ORF">MPXG_00001</name>
</gene>
<dbReference type="PROSITE" id="PS51470">
    <property type="entry name" value="FG_GAP"/>
    <property type="match status" value="1"/>
</dbReference>
<feature type="domain" description="C1q" evidence="1">
    <location>
        <begin position="143"/>
        <end position="277"/>
    </location>
</feature>
<feature type="non-terminal residue" evidence="2">
    <location>
        <position position="1"/>
    </location>
</feature>
<sequence>AGHVRVFDLVGGTWTQVGGDIDGEAAGDSFGYLVALSSDGSRLAVGARLNDGTGTDAGHVRVFDLVGGAWTQIGGDLDGAVAGDYFGQSVALSSDGTRLAVGGPLNDSPGSNAGQVKVFDYDGVVKTKQIIKEDIVEIPGDLMAGCPVIFQAAATGSSINATQLIPYNNVLNNKGGGYNPSTRLFTAPIAGFYHFSFYHMSHNSQTEGIFTLNGTYVKAGGTPIRVHSNVGGSHSPASASLNVYMNASDTMGISLTSGNMFMSASQYAGFNGFYLSS</sequence>
<organismHost>
    <name type="scientific">Micromonas pusilla</name>
    <name type="common">Picoplanktonic green alga</name>
    <name type="synonym">Chromulina pusilla</name>
    <dbReference type="NCBI Taxonomy" id="38833"/>
</organismHost>
<reference evidence="2 3" key="1">
    <citation type="submission" date="2010-12" db="EMBL/GenBank/DDBJ databases">
        <title>The Genome Sequence of Micromonas pusilla virus SP1.</title>
        <authorList>
            <consortium name="The Broad Institute Genome Sequencing Platform"/>
            <person name="Henn M.R."/>
            <person name="Suttle C."/>
            <person name="Winget D."/>
            <person name="Chan A."/>
            <person name="Levin J."/>
            <person name="Malboeuf C."/>
            <person name="Casali M."/>
            <person name="Russ C."/>
            <person name="Lennon N."/>
            <person name="Chapman S.B."/>
            <person name="Erlich R."/>
            <person name="Young S.K."/>
            <person name="Yandava C."/>
            <person name="Zeng Q."/>
            <person name="Alvarado L."/>
            <person name="Anderson S."/>
            <person name="Berlin A."/>
            <person name="Chen Z."/>
            <person name="Freedman E."/>
            <person name="Gellesch M."/>
            <person name="Goldberg J."/>
            <person name="Green L."/>
            <person name="Griggs A."/>
            <person name="Gujja S."/>
            <person name="Heilman E.R."/>
            <person name="Heiman D."/>
            <person name="Hollinger A."/>
            <person name="Howarth C."/>
            <person name="Larson L."/>
            <person name="Mehta T."/>
            <person name="Pearson M."/>
            <person name="Roberts A."/>
            <person name="Ryan E."/>
            <person name="Saif S."/>
            <person name="Shea T."/>
            <person name="Shenoy N."/>
            <person name="Sisk P."/>
            <person name="Stolte C."/>
            <person name="Sykes S."/>
            <person name="White J."/>
            <person name="Haas B."/>
            <person name="Nusbaum C."/>
            <person name="Birren B."/>
        </authorList>
    </citation>
    <scope>NUCLEOTIDE SEQUENCE [LARGE SCALE GENOMIC DNA]</scope>
    <source>
        <strain evidence="2 3">SP1</strain>
    </source>
</reference>
<dbReference type="InterPro" id="IPR013519">
    <property type="entry name" value="Int_alpha_beta-p"/>
</dbReference>
<dbReference type="InterPro" id="IPR008983">
    <property type="entry name" value="Tumour_necrosis_fac-like_dom"/>
</dbReference>
<organism evidence="2 3">
    <name type="scientific">Micromonas pusilla virus SP1</name>
    <name type="common">MpV-SP1</name>
    <dbReference type="NCBI Taxonomy" id="373996"/>
    <lineage>
        <taxon>Viruses</taxon>
        <taxon>Varidnaviria</taxon>
        <taxon>Bamfordvirae</taxon>
        <taxon>Nucleocytoviricota</taxon>
        <taxon>Megaviricetes</taxon>
        <taxon>Algavirales</taxon>
        <taxon>Phycodnaviridae</taxon>
        <taxon>Prasinovirus</taxon>
        <taxon>Prasinovirus micromonas</taxon>
    </lineage>
</organism>
<evidence type="ECO:0000313" key="3">
    <source>
        <dbReference type="Proteomes" id="UP000232710"/>
    </source>
</evidence>
<dbReference type="PANTHER" id="PTHR36220:SF1">
    <property type="entry name" value="GAMMA TUBULIN COMPLEX COMPONENT C-TERMINAL DOMAIN-CONTAINING PROTEIN"/>
    <property type="match status" value="1"/>
</dbReference>
<dbReference type="PRINTS" id="PR00007">
    <property type="entry name" value="COMPLEMNTC1Q"/>
</dbReference>
<accession>G9E5X2</accession>
<name>G9E5X2_MPSP1</name>
<dbReference type="InterPro" id="IPR001073">
    <property type="entry name" value="C1q_dom"/>
</dbReference>
<dbReference type="InterPro" id="IPR011043">
    <property type="entry name" value="Gal_Oxase/kelch_b-propeller"/>
</dbReference>
<dbReference type="SUPFAM" id="SSF50965">
    <property type="entry name" value="Galactose oxidase, central domain"/>
    <property type="match status" value="1"/>
</dbReference>
<dbReference type="EMBL" id="JF974320">
    <property type="protein sequence ID" value="AET84799.1"/>
    <property type="molecule type" value="Genomic_DNA"/>
</dbReference>
<keyword evidence="3" id="KW-1185">Reference proteome</keyword>
<protein>
    <recommendedName>
        <fullName evidence="1">C1q domain-containing protein</fullName>
    </recommendedName>
</protein>
<dbReference type="InterPro" id="IPR015943">
    <property type="entry name" value="WD40/YVTN_repeat-like_dom_sf"/>
</dbReference>
<dbReference type="Gene3D" id="2.130.10.10">
    <property type="entry name" value="YVTN repeat-like/Quinoprotein amine dehydrogenase"/>
    <property type="match status" value="1"/>
</dbReference>
<dbReference type="PANTHER" id="PTHR36220">
    <property type="entry name" value="UNNAMED PRODUCT"/>
    <property type="match status" value="1"/>
</dbReference>
<dbReference type="Pfam" id="PF00386">
    <property type="entry name" value="C1q"/>
    <property type="match status" value="1"/>
</dbReference>
<evidence type="ECO:0000313" key="2">
    <source>
        <dbReference type="EMBL" id="AET84799.1"/>
    </source>
</evidence>